<keyword evidence="2" id="KW-1185">Reference proteome</keyword>
<organism evidence="1 2">
    <name type="scientific">Dyadobacter jiangsuensis</name>
    <dbReference type="NCBI Taxonomy" id="1591085"/>
    <lineage>
        <taxon>Bacteria</taxon>
        <taxon>Pseudomonadati</taxon>
        <taxon>Bacteroidota</taxon>
        <taxon>Cytophagia</taxon>
        <taxon>Cytophagales</taxon>
        <taxon>Spirosomataceae</taxon>
        <taxon>Dyadobacter</taxon>
    </lineage>
</organism>
<evidence type="ECO:0000313" key="2">
    <source>
        <dbReference type="Proteomes" id="UP000241964"/>
    </source>
</evidence>
<dbReference type="RefSeq" id="WP_106598233.1">
    <property type="nucleotide sequence ID" value="NZ_PYAS01000014.1"/>
</dbReference>
<accession>A0A2P8FR93</accession>
<gene>
    <name evidence="1" type="ORF">CLV60_11478</name>
</gene>
<dbReference type="EMBL" id="PYAS01000014">
    <property type="protein sequence ID" value="PSL24251.1"/>
    <property type="molecule type" value="Genomic_DNA"/>
</dbReference>
<sequence>MEATIRCKITRHVYVFQPGNIVEVRRRILEKSENQSQSGYSIPDIGDGTPGIIPLDAADPVTDPAPTEDAHYGKCVLTSVSNFWADNPERTGEGQAGSIKPVNVRVVHYPDCQQLVFHMPQYAWDAGAFRLTNSCSQEVIEEKPVRERLNGGTMILTNTLPYPPGFYTIEAGWPDGWTHRIQFIKFTEGFPNAPYGKAPANIFHAIRNEEVHLLPLPEEQPYPELAANHGRTPEYRADRDSGYTSPACSLHMMYDRDDERSRDYNGLSRDGGIDVDKFKKEIMSRFFPKLEYTQDGRGGSIYYTEGAIKIQFGWEFGGGNAVVILFIPETKYWEAQTGTPLSRRDEILKFLCEQVIRDQAPGCTYKIYENSISILR</sequence>
<name>A0A2P8FR93_9BACT</name>
<proteinExistence type="predicted"/>
<protein>
    <submittedName>
        <fullName evidence="1">Uncharacterized protein</fullName>
    </submittedName>
</protein>
<comment type="caution">
    <text evidence="1">The sequence shown here is derived from an EMBL/GenBank/DDBJ whole genome shotgun (WGS) entry which is preliminary data.</text>
</comment>
<dbReference type="AlphaFoldDB" id="A0A2P8FR93"/>
<evidence type="ECO:0000313" key="1">
    <source>
        <dbReference type="EMBL" id="PSL24251.1"/>
    </source>
</evidence>
<reference evidence="1 2" key="1">
    <citation type="submission" date="2018-03" db="EMBL/GenBank/DDBJ databases">
        <title>Genomic Encyclopedia of Archaeal and Bacterial Type Strains, Phase II (KMG-II): from individual species to whole genera.</title>
        <authorList>
            <person name="Goeker M."/>
        </authorList>
    </citation>
    <scope>NUCLEOTIDE SEQUENCE [LARGE SCALE GENOMIC DNA]</scope>
    <source>
        <strain evidence="1 2">DSM 29057</strain>
    </source>
</reference>
<dbReference type="OrthoDB" id="922827at2"/>
<dbReference type="Proteomes" id="UP000241964">
    <property type="component" value="Unassembled WGS sequence"/>
</dbReference>